<accession>A0AA36GFJ3</accession>
<protein>
    <submittedName>
        <fullName evidence="1">Uncharacterized protein</fullName>
    </submittedName>
</protein>
<sequence length="76" mass="8857">MECCIDDNNPNEGEAPISTKTSLTPTLDWCAPKRYMFDSAVYTSSSRIDDRFNVIARRLLQLCDRFDKEFFEVKLQ</sequence>
<gene>
    <name evidence="1" type="ORF">CYNAS_LOCUS1116</name>
</gene>
<proteinExistence type="predicted"/>
<keyword evidence="2" id="KW-1185">Reference proteome</keyword>
<evidence type="ECO:0000313" key="2">
    <source>
        <dbReference type="Proteomes" id="UP001176961"/>
    </source>
</evidence>
<dbReference type="EMBL" id="CATQJL010000001">
    <property type="protein sequence ID" value="CAJ0589133.1"/>
    <property type="molecule type" value="Genomic_DNA"/>
</dbReference>
<reference evidence="1" key="1">
    <citation type="submission" date="2023-07" db="EMBL/GenBank/DDBJ databases">
        <authorList>
            <consortium name="CYATHOMIX"/>
        </authorList>
    </citation>
    <scope>NUCLEOTIDE SEQUENCE</scope>
    <source>
        <strain evidence="1">N/A</strain>
    </source>
</reference>
<organism evidence="1 2">
    <name type="scientific">Cylicocyclus nassatus</name>
    <name type="common">Nematode worm</name>
    <dbReference type="NCBI Taxonomy" id="53992"/>
    <lineage>
        <taxon>Eukaryota</taxon>
        <taxon>Metazoa</taxon>
        <taxon>Ecdysozoa</taxon>
        <taxon>Nematoda</taxon>
        <taxon>Chromadorea</taxon>
        <taxon>Rhabditida</taxon>
        <taxon>Rhabditina</taxon>
        <taxon>Rhabditomorpha</taxon>
        <taxon>Strongyloidea</taxon>
        <taxon>Strongylidae</taxon>
        <taxon>Cylicocyclus</taxon>
    </lineage>
</organism>
<comment type="caution">
    <text evidence="1">The sequence shown here is derived from an EMBL/GenBank/DDBJ whole genome shotgun (WGS) entry which is preliminary data.</text>
</comment>
<dbReference type="AlphaFoldDB" id="A0AA36GFJ3"/>
<name>A0AA36GFJ3_CYLNA</name>
<dbReference type="Proteomes" id="UP001176961">
    <property type="component" value="Unassembled WGS sequence"/>
</dbReference>
<evidence type="ECO:0000313" key="1">
    <source>
        <dbReference type="EMBL" id="CAJ0589133.1"/>
    </source>
</evidence>